<dbReference type="Gene3D" id="3.40.50.1370">
    <property type="entry name" value="Aspartate/ornithine carbamoyltransferase"/>
    <property type="match status" value="2"/>
</dbReference>
<feature type="binding site" evidence="6">
    <location>
        <position position="161"/>
    </location>
    <ligand>
        <name>L-ornithine</name>
        <dbReference type="ChEBI" id="CHEBI:46911"/>
    </ligand>
</feature>
<dbReference type="AlphaFoldDB" id="A0LEB3"/>
<dbReference type="PRINTS" id="PR00100">
    <property type="entry name" value="AOTCASE"/>
</dbReference>
<evidence type="ECO:0000256" key="7">
    <source>
        <dbReference type="NCBIfam" id="TIGR00658"/>
    </source>
</evidence>
<feature type="binding site" evidence="6">
    <location>
        <position position="79"/>
    </location>
    <ligand>
        <name>carbamoyl phosphate</name>
        <dbReference type="ChEBI" id="CHEBI:58228"/>
    </ligand>
</feature>
<dbReference type="InterPro" id="IPR036901">
    <property type="entry name" value="Asp/Orn_carbamoylTrfase_sf"/>
</dbReference>
<dbReference type="GO" id="GO:0016597">
    <property type="term" value="F:amino acid binding"/>
    <property type="evidence" value="ECO:0007669"/>
    <property type="project" value="InterPro"/>
</dbReference>
<dbReference type="EC" id="2.1.3.3" evidence="3 7"/>
<evidence type="ECO:0000259" key="8">
    <source>
        <dbReference type="Pfam" id="PF00185"/>
    </source>
</evidence>
<evidence type="ECO:0000256" key="5">
    <source>
        <dbReference type="ARBA" id="ARBA00048772"/>
    </source>
</evidence>
<evidence type="ECO:0000256" key="4">
    <source>
        <dbReference type="ARBA" id="ARBA00022679"/>
    </source>
</evidence>
<keyword evidence="6" id="KW-0963">Cytoplasm</keyword>
<dbReference type="NCBIfam" id="NF001986">
    <property type="entry name" value="PRK00779.1"/>
    <property type="match status" value="1"/>
</dbReference>
<dbReference type="FunFam" id="3.40.50.1370:FF:000008">
    <property type="entry name" value="Ornithine carbamoyltransferase"/>
    <property type="match status" value="1"/>
</dbReference>
<dbReference type="InterPro" id="IPR024904">
    <property type="entry name" value="OTCase_ArgI"/>
</dbReference>
<evidence type="ECO:0000259" key="9">
    <source>
        <dbReference type="Pfam" id="PF02729"/>
    </source>
</evidence>
<dbReference type="HOGENOM" id="CLU_043846_3_2_7"/>
<evidence type="ECO:0000256" key="6">
    <source>
        <dbReference type="HAMAP-Rule" id="MF_01109"/>
    </source>
</evidence>
<dbReference type="Pfam" id="PF00185">
    <property type="entry name" value="OTCace"/>
    <property type="match status" value="1"/>
</dbReference>
<sequence>MKRDLLSIRDLSADEIVALISRAETMKRELAEGNLRQSLRNKVVALIFVKPSTRTRVSFEAAIYRLGGHSIFMSARDTQISRQEPLADTARVLARYVDAIVIRTFAQEDVTELARYASIPVINGLTDRTHPCQVLGDLLTIKEKRGTLEGLHVAWIGDGNNVAHSWINAAARLGFTVSLACPSQYLPDREILDWADTQGKGKVIMAASPKEAVASADAIYTDVWASMGQEEEADARRSIFRPFQVNEELLSAAPAHAIVLHCLPAHRGEEITNAVMEGPHSAIFDQAENRLHIQMALLDWLLSDNAPTQGSK</sequence>
<dbReference type="InParanoid" id="A0LEB3"/>
<dbReference type="InterPro" id="IPR006131">
    <property type="entry name" value="Asp_carbamoyltransf_Asp/Orn-bd"/>
</dbReference>
<evidence type="ECO:0000256" key="1">
    <source>
        <dbReference type="ARBA" id="ARBA00004975"/>
    </source>
</evidence>
<comment type="subcellular location">
    <subcellularLocation>
        <location evidence="6">Cytoplasm</location>
    </subcellularLocation>
</comment>
<dbReference type="PROSITE" id="PS00097">
    <property type="entry name" value="CARBAMOYLTRANSFERASE"/>
    <property type="match status" value="1"/>
</dbReference>
<dbReference type="InterPro" id="IPR002292">
    <property type="entry name" value="Orn/put_carbamltrans"/>
</dbReference>
<evidence type="ECO:0000313" key="11">
    <source>
        <dbReference type="Proteomes" id="UP000001784"/>
    </source>
</evidence>
<feature type="binding site" evidence="6">
    <location>
        <begin position="130"/>
        <end position="133"/>
    </location>
    <ligand>
        <name>carbamoyl phosphate</name>
        <dbReference type="ChEBI" id="CHEBI:58228"/>
    </ligand>
</feature>
<reference evidence="10 11" key="1">
    <citation type="submission" date="2006-10" db="EMBL/GenBank/DDBJ databases">
        <title>Complete sequence of Syntrophobacter fumaroxidans MPOB.</title>
        <authorList>
            <consortium name="US DOE Joint Genome Institute"/>
            <person name="Copeland A."/>
            <person name="Lucas S."/>
            <person name="Lapidus A."/>
            <person name="Barry K."/>
            <person name="Detter J.C."/>
            <person name="Glavina del Rio T."/>
            <person name="Hammon N."/>
            <person name="Israni S."/>
            <person name="Pitluck S."/>
            <person name="Goltsman E.G."/>
            <person name="Martinez M."/>
            <person name="Schmutz J."/>
            <person name="Larimer F."/>
            <person name="Land M."/>
            <person name="Hauser L."/>
            <person name="Kyrpides N."/>
            <person name="Kim E."/>
            <person name="Boone D.R."/>
            <person name="Brockman F."/>
            <person name="Culley D."/>
            <person name="Ferry J."/>
            <person name="Gunsalus R."/>
            <person name="McInerney M.J."/>
            <person name="Morrison M."/>
            <person name="Plugge C."/>
            <person name="Rohlin L."/>
            <person name="Scholten J."/>
            <person name="Sieber J."/>
            <person name="Stams A.J.M."/>
            <person name="Worm P."/>
            <person name="Henstra A.M."/>
            <person name="Richardson P."/>
        </authorList>
    </citation>
    <scope>NUCLEOTIDE SEQUENCE [LARGE SCALE GENOMIC DNA]</scope>
    <source>
        <strain evidence="11">DSM 10017 / MPOB</strain>
    </source>
</reference>
<dbReference type="GO" id="GO:0004585">
    <property type="term" value="F:ornithine carbamoyltransferase activity"/>
    <property type="evidence" value="ECO:0007669"/>
    <property type="project" value="UniProtKB-UniRule"/>
</dbReference>
<dbReference type="PANTHER" id="PTHR45753:SF3">
    <property type="entry name" value="ORNITHINE TRANSCARBAMYLASE, MITOCHONDRIAL"/>
    <property type="match status" value="1"/>
</dbReference>
<dbReference type="SUPFAM" id="SSF53671">
    <property type="entry name" value="Aspartate/ornithine carbamoyltransferase"/>
    <property type="match status" value="1"/>
</dbReference>
<keyword evidence="11" id="KW-1185">Reference proteome</keyword>
<feature type="domain" description="Aspartate/ornithine carbamoyltransferase carbamoyl-P binding" evidence="9">
    <location>
        <begin position="3"/>
        <end position="143"/>
    </location>
</feature>
<dbReference type="Pfam" id="PF02729">
    <property type="entry name" value="OTCace_N"/>
    <property type="match status" value="1"/>
</dbReference>
<feature type="binding site" evidence="6">
    <location>
        <position position="290"/>
    </location>
    <ligand>
        <name>carbamoyl phosphate</name>
        <dbReference type="ChEBI" id="CHEBI:58228"/>
    </ligand>
</feature>
<feature type="binding site" evidence="6">
    <location>
        <position position="103"/>
    </location>
    <ligand>
        <name>carbamoyl phosphate</name>
        <dbReference type="ChEBI" id="CHEBI:58228"/>
    </ligand>
</feature>
<dbReference type="EMBL" id="CP000478">
    <property type="protein sequence ID" value="ABK15765.1"/>
    <property type="molecule type" value="Genomic_DNA"/>
</dbReference>
<dbReference type="InterPro" id="IPR006132">
    <property type="entry name" value="Asp/Orn_carbamoyltranf_P-bd"/>
</dbReference>
<dbReference type="OrthoDB" id="9802587at2"/>
<feature type="binding site" evidence="6">
    <location>
        <begin position="226"/>
        <end position="227"/>
    </location>
    <ligand>
        <name>L-ornithine</name>
        <dbReference type="ChEBI" id="CHEBI:46911"/>
    </ligand>
</feature>
<organism evidence="10 11">
    <name type="scientific">Syntrophobacter fumaroxidans (strain DSM 10017 / MPOB)</name>
    <dbReference type="NCBI Taxonomy" id="335543"/>
    <lineage>
        <taxon>Bacteria</taxon>
        <taxon>Pseudomonadati</taxon>
        <taxon>Thermodesulfobacteriota</taxon>
        <taxon>Syntrophobacteria</taxon>
        <taxon>Syntrophobacterales</taxon>
        <taxon>Syntrophobacteraceae</taxon>
        <taxon>Syntrophobacter</taxon>
    </lineage>
</organism>
<gene>
    <name evidence="10" type="ordered locus">Sfum_0062</name>
</gene>
<dbReference type="GO" id="GO:0042450">
    <property type="term" value="P:L-arginine biosynthetic process via ornithine"/>
    <property type="evidence" value="ECO:0007669"/>
    <property type="project" value="UniProtKB-UniRule"/>
</dbReference>
<dbReference type="GO" id="GO:0019240">
    <property type="term" value="P:citrulline biosynthetic process"/>
    <property type="evidence" value="ECO:0007669"/>
    <property type="project" value="TreeGrafter"/>
</dbReference>
<proteinExistence type="inferred from homology"/>
<comment type="pathway">
    <text evidence="1">Amino-acid biosynthesis; L-arginine biosynthesis; L-arginine from L-ornithine and carbamoyl phosphate: step 1/3.</text>
</comment>
<dbReference type="RefSeq" id="WP_011696938.1">
    <property type="nucleotide sequence ID" value="NC_008554.1"/>
</dbReference>
<comment type="similarity">
    <text evidence="2 6">Belongs to the aspartate/ornithine carbamoyltransferase superfamily. OTCase family.</text>
</comment>
<dbReference type="InterPro" id="IPR006130">
    <property type="entry name" value="Asp/Orn_carbamoylTrfase"/>
</dbReference>
<evidence type="ECO:0000256" key="3">
    <source>
        <dbReference type="ARBA" id="ARBA00013007"/>
    </source>
</evidence>
<evidence type="ECO:0000256" key="2">
    <source>
        <dbReference type="ARBA" id="ARBA00007805"/>
    </source>
</evidence>
<dbReference type="PANTHER" id="PTHR45753">
    <property type="entry name" value="ORNITHINE CARBAMOYLTRANSFERASE, MITOCHONDRIAL"/>
    <property type="match status" value="1"/>
</dbReference>
<dbReference type="KEGG" id="sfu:Sfum_0062"/>
<dbReference type="HAMAP" id="MF_01109">
    <property type="entry name" value="OTCase"/>
    <property type="match status" value="1"/>
</dbReference>
<feature type="binding site" evidence="6">
    <location>
        <position position="222"/>
    </location>
    <ligand>
        <name>L-ornithine</name>
        <dbReference type="ChEBI" id="CHEBI:46911"/>
    </ligand>
</feature>
<dbReference type="STRING" id="335543.Sfum_0062"/>
<dbReference type="FunCoup" id="A0LEB3">
    <property type="interactions" value="440"/>
</dbReference>
<dbReference type="eggNOG" id="COG0078">
    <property type="taxonomic scope" value="Bacteria"/>
</dbReference>
<accession>A0LEB3</accession>
<evidence type="ECO:0000313" key="10">
    <source>
        <dbReference type="EMBL" id="ABK15765.1"/>
    </source>
</evidence>
<dbReference type="NCBIfam" id="TIGR00658">
    <property type="entry name" value="orni_carb_tr"/>
    <property type="match status" value="1"/>
</dbReference>
<feature type="binding site" evidence="6">
    <location>
        <begin position="52"/>
        <end position="55"/>
    </location>
    <ligand>
        <name>carbamoyl phosphate</name>
        <dbReference type="ChEBI" id="CHEBI:58228"/>
    </ligand>
</feature>
<feature type="binding site" evidence="6">
    <location>
        <begin position="262"/>
        <end position="263"/>
    </location>
    <ligand>
        <name>carbamoyl phosphate</name>
        <dbReference type="ChEBI" id="CHEBI:58228"/>
    </ligand>
</feature>
<dbReference type="GO" id="GO:0005737">
    <property type="term" value="C:cytoplasm"/>
    <property type="evidence" value="ECO:0007669"/>
    <property type="project" value="UniProtKB-SubCell"/>
</dbReference>
<protein>
    <recommendedName>
        <fullName evidence="3 7">Ornithine carbamoyltransferase</fullName>
        <ecNumber evidence="3 7">2.1.3.3</ecNumber>
    </recommendedName>
</protein>
<name>A0LEB3_SYNFM</name>
<comment type="catalytic activity">
    <reaction evidence="5 6">
        <text>carbamoyl phosphate + L-ornithine = L-citrulline + phosphate + H(+)</text>
        <dbReference type="Rhea" id="RHEA:19513"/>
        <dbReference type="ChEBI" id="CHEBI:15378"/>
        <dbReference type="ChEBI" id="CHEBI:43474"/>
        <dbReference type="ChEBI" id="CHEBI:46911"/>
        <dbReference type="ChEBI" id="CHEBI:57743"/>
        <dbReference type="ChEBI" id="CHEBI:58228"/>
        <dbReference type="EC" id="2.1.3.3"/>
    </reaction>
</comment>
<dbReference type="PRINTS" id="PR00102">
    <property type="entry name" value="OTCASE"/>
</dbReference>
<feature type="domain" description="Aspartate/ornithine carbamoyltransferase Asp/Orn-binding" evidence="8">
    <location>
        <begin position="149"/>
        <end position="301"/>
    </location>
</feature>
<keyword evidence="4 6" id="KW-0808">Transferase</keyword>
<dbReference type="Proteomes" id="UP000001784">
    <property type="component" value="Chromosome"/>
</dbReference>